<dbReference type="AlphaFoldDB" id="A0A8D9EYX2"/>
<evidence type="ECO:0000313" key="1">
    <source>
        <dbReference type="EMBL" id="CAG6771508.1"/>
    </source>
</evidence>
<proteinExistence type="predicted"/>
<reference evidence="1" key="1">
    <citation type="submission" date="2021-05" db="EMBL/GenBank/DDBJ databases">
        <authorList>
            <person name="Alioto T."/>
            <person name="Alioto T."/>
            <person name="Gomez Garrido J."/>
        </authorList>
    </citation>
    <scope>NUCLEOTIDE SEQUENCE</scope>
</reference>
<accession>A0A8D9EYX2</accession>
<name>A0A8D9EYX2_9HEMI</name>
<protein>
    <submittedName>
        <fullName evidence="1">Uncharacterized protein</fullName>
    </submittedName>
</protein>
<sequence length="112" mass="13026">MLRQSAGEKVIGLWVMVWEALLFRVGIRNTVGTVLGMRLLERLTLGYKMGDGPIFDTYSNSKLITLFVSFEKLNGLFSWMHEQTVVPNPINRPDRVLMMRTHTQRDKRQHVH</sequence>
<dbReference type="EMBL" id="HBUF01585019">
    <property type="protein sequence ID" value="CAG6771508.1"/>
    <property type="molecule type" value="Transcribed_RNA"/>
</dbReference>
<organism evidence="1">
    <name type="scientific">Cacopsylla melanoneura</name>
    <dbReference type="NCBI Taxonomy" id="428564"/>
    <lineage>
        <taxon>Eukaryota</taxon>
        <taxon>Metazoa</taxon>
        <taxon>Ecdysozoa</taxon>
        <taxon>Arthropoda</taxon>
        <taxon>Hexapoda</taxon>
        <taxon>Insecta</taxon>
        <taxon>Pterygota</taxon>
        <taxon>Neoptera</taxon>
        <taxon>Paraneoptera</taxon>
        <taxon>Hemiptera</taxon>
        <taxon>Sternorrhyncha</taxon>
        <taxon>Psylloidea</taxon>
        <taxon>Psyllidae</taxon>
        <taxon>Psyllinae</taxon>
        <taxon>Cacopsylla</taxon>
    </lineage>
</organism>